<feature type="compositionally biased region" description="Low complexity" evidence="10">
    <location>
        <begin position="1012"/>
        <end position="1026"/>
    </location>
</feature>
<evidence type="ECO:0000256" key="6">
    <source>
        <dbReference type="ARBA" id="ARBA00022840"/>
    </source>
</evidence>
<keyword evidence="13" id="KW-1185">Reference proteome</keyword>
<evidence type="ECO:0000256" key="10">
    <source>
        <dbReference type="SAM" id="MobiDB-lite"/>
    </source>
</evidence>
<organism evidence="12 13">
    <name type="scientific">[Candida] subhashii</name>
    <dbReference type="NCBI Taxonomy" id="561895"/>
    <lineage>
        <taxon>Eukaryota</taxon>
        <taxon>Fungi</taxon>
        <taxon>Dikarya</taxon>
        <taxon>Ascomycota</taxon>
        <taxon>Saccharomycotina</taxon>
        <taxon>Pichiomycetes</taxon>
        <taxon>Debaryomycetaceae</taxon>
        <taxon>Spathaspora</taxon>
    </lineage>
</organism>
<keyword evidence="4 9" id="KW-0547">Nucleotide-binding</keyword>
<sequence>MSSSLMSQHQPTQMAAHITTPSPPLDTNHETKNFTTTIASSSTSGNNNGNSNLTVNMKKNSLHGPISPIQNTPNDINNATTASSLNTTASNSRNSFLLKQPSNGTTTTSISISDPIYSTHEPQDNTNKLPDHHRRDSSLSISPTVSPTQKPTEDFRHNIFSKVTGVFSNSKSTSRSNSRQNSLQNSRQNSRQNSMTSLREQLGQYQQRNNSTDLDKVSEMLSPRTLGNQSTGGTSAAFPYSSHLNYGSTSGFFPYKSYHSSPVKETNRVLLEYDPISRRKVLNTYEILREIGRGEHGKVKLAKDLITNEFVAIKIVNRKSKKDRPSLRIRKNSLSNNNSQLYNEYEMKIKREIAIMKKCRHKHIVTLKEVLDDLSSYKIYLVLEYLEKGEIKWKRLPNEPKQTIEQINSSEIPCCGSQKQQQQQSADSQSSYRRTHRPSTHITERDLLSNEYSPNLTFKQSRSVFRDIVLGLEYLHLQGIVHRDIKPANLLVSSENIVKISDFGVSFASSLSENEEGHLVNELDLAKTAGTPAFFAPELCRECNPDKTCKIDYKIDIWALGVTLYCLLFGKVPFNADSEYELFKVIVNQPLEFPETKDSFNSPANVTEEEFELAKDLLSKLLDKNSRTRIEIKDIKEHPFTLMDLEDDLEKLNELFTMNQEDNINLDFDLEDHDIVSKEEIDNAIIGIGTRIKRSLVRAIRAGGWKDSDVRSKFAALQLEHSKSGSSEDDSTTCSNFNSQSRVNVYNPGLHSHVHSMILSEGMPISAATPPPPNMHPSHPAYHSTNFPPWTHSSPSGIFRNGSHHTEHHNPHVPSALSHQAPTPISTSSGTTSSVSQMNSPYSYAGIREGAGSTNNNVGSRSFLHEMIESHSNSSSRRGSTSIISEAPQIETKRNVGGDLYLKNQCIVETFKGIQLQDDKRRRSSIFSLHSQNSSVNIKHHDSVGSNNNEEILSRKPSGVSMNNAHYLNHHHVHHGSIAAPIPVPASSIKTSIPSSSGTSTNVGNPTTSFLNNNDGNTSNNNNTNGRYQFGQYLNNNGTQSSGSSRPSLKVGPISIRPATIQPNNEISGEEMVDIHNHNGRDSVMSLPLSESFASLDSINDDYLSMKYQEFTNRKLNSQSEQPPQQQPSGQPTATATTARKLRRKSSLSETFLDQMGNNQLQKINQKFKDFNLSNSMKKNDSANSEPTQDSTNRDPLSRYTSRDSYSSYSTCSSSDTDEDSDEEEQNLTLAFTSKVAPLARPMFNLSKRAKSHESNLPRLGANGGVISKNPAGTTIVFHDGLPEFEDLPMDLMKAAGGGSISLGSGQPNIDLNPTISVIASNGSLSTLTGEIQNSIDDQLAQSENPAPASTPIDSQQMVAMNNQEKVIKRKPKRMGLRENIFNNQFNNHYKKDPIYSPFPISKHLDNDKESIAKKNSALDDSDDEIRPNTYRSNSVTVALLQHQKVDLQELIENEDKHEEQDPKAIENNKNE</sequence>
<evidence type="ECO:0000313" key="13">
    <source>
        <dbReference type="Proteomes" id="UP000694255"/>
    </source>
</evidence>
<dbReference type="CDD" id="cd14008">
    <property type="entry name" value="STKc_LKB1_CaMKK"/>
    <property type="match status" value="1"/>
</dbReference>
<feature type="compositionally biased region" description="Low complexity" evidence="10">
    <location>
        <begin position="1118"/>
        <end position="1139"/>
    </location>
</feature>
<feature type="compositionally biased region" description="Polar residues" evidence="10">
    <location>
        <begin position="1032"/>
        <end position="1047"/>
    </location>
</feature>
<feature type="region of interest" description="Disordered" evidence="10">
    <location>
        <begin position="1174"/>
        <end position="1226"/>
    </location>
</feature>
<feature type="compositionally biased region" description="Polar residues" evidence="10">
    <location>
        <begin position="783"/>
        <end position="796"/>
    </location>
</feature>
<dbReference type="EC" id="2.7.11.1" evidence="1"/>
<feature type="compositionally biased region" description="Low complexity" evidence="10">
    <location>
        <begin position="1198"/>
        <end position="1215"/>
    </location>
</feature>
<accession>A0A8J5QB33</accession>
<feature type="region of interest" description="Disordered" evidence="10">
    <location>
        <begin position="415"/>
        <end position="440"/>
    </location>
</feature>
<evidence type="ECO:0000256" key="9">
    <source>
        <dbReference type="PROSITE-ProRule" id="PRU10141"/>
    </source>
</evidence>
<feature type="compositionally biased region" description="Low complexity" evidence="10">
    <location>
        <begin position="102"/>
        <end position="119"/>
    </location>
</feature>
<gene>
    <name evidence="12" type="ORF">J8A68_006105</name>
</gene>
<dbReference type="GO" id="GO:0042149">
    <property type="term" value="P:cellular response to glucose starvation"/>
    <property type="evidence" value="ECO:0007669"/>
    <property type="project" value="UniProtKB-ARBA"/>
</dbReference>
<dbReference type="GO" id="GO:0001558">
    <property type="term" value="P:regulation of cell growth"/>
    <property type="evidence" value="ECO:0007669"/>
    <property type="project" value="UniProtKB-ARBA"/>
</dbReference>
<feature type="compositionally biased region" description="Acidic residues" evidence="10">
    <location>
        <begin position="1216"/>
        <end position="1226"/>
    </location>
</feature>
<keyword evidence="3" id="KW-0808">Transferase</keyword>
<feature type="compositionally biased region" description="Polar residues" evidence="10">
    <location>
        <begin position="1174"/>
        <end position="1191"/>
    </location>
</feature>
<feature type="region of interest" description="Disordered" evidence="10">
    <location>
        <begin position="1450"/>
        <end position="1472"/>
    </location>
</feature>
<evidence type="ECO:0000256" key="3">
    <source>
        <dbReference type="ARBA" id="ARBA00022679"/>
    </source>
</evidence>
<feature type="compositionally biased region" description="Low complexity" evidence="10">
    <location>
        <begin position="823"/>
        <end position="837"/>
    </location>
</feature>
<dbReference type="GO" id="GO:0007165">
    <property type="term" value="P:signal transduction"/>
    <property type="evidence" value="ECO:0007669"/>
    <property type="project" value="TreeGrafter"/>
</dbReference>
<feature type="region of interest" description="Disordered" evidence="10">
    <location>
        <begin position="764"/>
        <end position="837"/>
    </location>
</feature>
<dbReference type="EMBL" id="JAGSYN010000313">
    <property type="protein sequence ID" value="KAG7660387.1"/>
    <property type="molecule type" value="Genomic_DNA"/>
</dbReference>
<dbReference type="PROSITE" id="PS00107">
    <property type="entry name" value="PROTEIN_KINASE_ATP"/>
    <property type="match status" value="1"/>
</dbReference>
<feature type="region of interest" description="Disordered" evidence="10">
    <location>
        <begin position="1"/>
        <end position="195"/>
    </location>
</feature>
<evidence type="ECO:0000256" key="7">
    <source>
        <dbReference type="ARBA" id="ARBA00047899"/>
    </source>
</evidence>
<feature type="domain" description="Protein kinase" evidence="11">
    <location>
        <begin position="285"/>
        <end position="641"/>
    </location>
</feature>
<evidence type="ECO:0000256" key="4">
    <source>
        <dbReference type="ARBA" id="ARBA00022741"/>
    </source>
</evidence>
<dbReference type="InterPro" id="IPR008271">
    <property type="entry name" value="Ser/Thr_kinase_AS"/>
</dbReference>
<comment type="catalytic activity">
    <reaction evidence="8">
        <text>L-seryl-[protein] + ATP = O-phospho-L-seryl-[protein] + ADP + H(+)</text>
        <dbReference type="Rhea" id="RHEA:17989"/>
        <dbReference type="Rhea" id="RHEA-COMP:9863"/>
        <dbReference type="Rhea" id="RHEA-COMP:11604"/>
        <dbReference type="ChEBI" id="CHEBI:15378"/>
        <dbReference type="ChEBI" id="CHEBI:29999"/>
        <dbReference type="ChEBI" id="CHEBI:30616"/>
        <dbReference type="ChEBI" id="CHEBI:83421"/>
        <dbReference type="ChEBI" id="CHEBI:456216"/>
        <dbReference type="EC" id="2.7.11.1"/>
    </reaction>
</comment>
<dbReference type="Proteomes" id="UP000694255">
    <property type="component" value="Unassembled WGS sequence"/>
</dbReference>
<dbReference type="GO" id="GO:0030447">
    <property type="term" value="P:filamentous growth"/>
    <property type="evidence" value="ECO:0007669"/>
    <property type="project" value="UniProtKB-ARBA"/>
</dbReference>
<dbReference type="SMART" id="SM00220">
    <property type="entry name" value="S_TKc"/>
    <property type="match status" value="1"/>
</dbReference>
<dbReference type="GO" id="GO:0004674">
    <property type="term" value="F:protein serine/threonine kinase activity"/>
    <property type="evidence" value="ECO:0007669"/>
    <property type="project" value="UniProtKB-KW"/>
</dbReference>
<feature type="compositionally biased region" description="Low complexity" evidence="10">
    <location>
        <begin position="77"/>
        <end position="95"/>
    </location>
</feature>
<evidence type="ECO:0000256" key="8">
    <source>
        <dbReference type="ARBA" id="ARBA00048679"/>
    </source>
</evidence>
<evidence type="ECO:0000256" key="5">
    <source>
        <dbReference type="ARBA" id="ARBA00022777"/>
    </source>
</evidence>
<dbReference type="GO" id="GO:0005524">
    <property type="term" value="F:ATP binding"/>
    <property type="evidence" value="ECO:0007669"/>
    <property type="project" value="UniProtKB-UniRule"/>
</dbReference>
<dbReference type="PROSITE" id="PS00108">
    <property type="entry name" value="PROTEIN_KINASE_ST"/>
    <property type="match status" value="1"/>
</dbReference>
<proteinExistence type="predicted"/>
<keyword evidence="5" id="KW-0418">Kinase</keyword>
<dbReference type="GeneID" id="73472904"/>
<dbReference type="Pfam" id="PF00069">
    <property type="entry name" value="Pkinase"/>
    <property type="match status" value="2"/>
</dbReference>
<protein>
    <recommendedName>
        <fullName evidence="1">non-specific serine/threonine protein kinase</fullName>
        <ecNumber evidence="1">2.7.11.1</ecNumber>
    </recommendedName>
</protein>
<comment type="caution">
    <text evidence="12">The sequence shown here is derived from an EMBL/GenBank/DDBJ whole genome shotgun (WGS) entry which is preliminary data.</text>
</comment>
<feature type="compositionally biased region" description="Polar residues" evidence="10">
    <location>
        <begin position="1002"/>
        <end position="1011"/>
    </location>
</feature>
<dbReference type="InterPro" id="IPR000719">
    <property type="entry name" value="Prot_kinase_dom"/>
</dbReference>
<comment type="catalytic activity">
    <reaction evidence="7">
        <text>L-threonyl-[protein] + ATP = O-phospho-L-threonyl-[protein] + ADP + H(+)</text>
        <dbReference type="Rhea" id="RHEA:46608"/>
        <dbReference type="Rhea" id="RHEA-COMP:11060"/>
        <dbReference type="Rhea" id="RHEA-COMP:11605"/>
        <dbReference type="ChEBI" id="CHEBI:15378"/>
        <dbReference type="ChEBI" id="CHEBI:30013"/>
        <dbReference type="ChEBI" id="CHEBI:30616"/>
        <dbReference type="ChEBI" id="CHEBI:61977"/>
        <dbReference type="ChEBI" id="CHEBI:456216"/>
        <dbReference type="EC" id="2.7.11.1"/>
    </reaction>
</comment>
<evidence type="ECO:0000259" key="11">
    <source>
        <dbReference type="PROSITE" id="PS50011"/>
    </source>
</evidence>
<feature type="compositionally biased region" description="Low complexity" evidence="10">
    <location>
        <begin position="990"/>
        <end position="1001"/>
    </location>
</feature>
<dbReference type="FunFam" id="3.30.200.20:FF:000206">
    <property type="entry name" value="Serine/threonine-protein kinase Ssp1"/>
    <property type="match status" value="1"/>
</dbReference>
<evidence type="ECO:0000256" key="2">
    <source>
        <dbReference type="ARBA" id="ARBA00022527"/>
    </source>
</evidence>
<dbReference type="RefSeq" id="XP_049260621.1">
    <property type="nucleotide sequence ID" value="XM_049410243.1"/>
</dbReference>
<dbReference type="OrthoDB" id="68483at2759"/>
<keyword evidence="6 9" id="KW-0067">ATP-binding</keyword>
<evidence type="ECO:0000256" key="1">
    <source>
        <dbReference type="ARBA" id="ARBA00012513"/>
    </source>
</evidence>
<feature type="compositionally biased region" description="Polar residues" evidence="10">
    <location>
        <begin position="1"/>
        <end position="13"/>
    </location>
</feature>
<dbReference type="PANTHER" id="PTHR43895">
    <property type="entry name" value="CALCIUM/CALMODULIN-DEPENDENT PROTEIN KINASE KINASE-RELATED"/>
    <property type="match status" value="1"/>
</dbReference>
<evidence type="ECO:0000313" key="12">
    <source>
        <dbReference type="EMBL" id="KAG7660387.1"/>
    </source>
</evidence>
<feature type="compositionally biased region" description="Low complexity" evidence="10">
    <location>
        <begin position="33"/>
        <end position="56"/>
    </location>
</feature>
<feature type="compositionally biased region" description="Low complexity" evidence="10">
    <location>
        <begin position="168"/>
        <end position="194"/>
    </location>
</feature>
<feature type="compositionally biased region" description="Polar residues" evidence="10">
    <location>
        <begin position="138"/>
        <end position="150"/>
    </location>
</feature>
<name>A0A8J5QB33_9ASCO</name>
<feature type="compositionally biased region" description="Low complexity" evidence="10">
    <location>
        <begin position="417"/>
        <end position="431"/>
    </location>
</feature>
<keyword evidence="2" id="KW-0723">Serine/threonine-protein kinase</keyword>
<feature type="region of interest" description="Disordered" evidence="10">
    <location>
        <begin position="990"/>
        <end position="1052"/>
    </location>
</feature>
<feature type="binding site" evidence="9">
    <location>
        <position position="314"/>
    </location>
    <ligand>
        <name>ATP</name>
        <dbReference type="ChEBI" id="CHEBI:30616"/>
    </ligand>
</feature>
<feature type="region of interest" description="Disordered" evidence="10">
    <location>
        <begin position="1115"/>
        <end position="1147"/>
    </location>
</feature>
<dbReference type="PROSITE" id="PS50011">
    <property type="entry name" value="PROTEIN_KINASE_DOM"/>
    <property type="match status" value="1"/>
</dbReference>
<dbReference type="PANTHER" id="PTHR43895:SF152">
    <property type="entry name" value="SERINE_THREONINE-PROTEIN KINASE TOS3"/>
    <property type="match status" value="1"/>
</dbReference>
<dbReference type="InterPro" id="IPR017441">
    <property type="entry name" value="Protein_kinase_ATP_BS"/>
</dbReference>
<reference evidence="12 13" key="1">
    <citation type="journal article" date="2021" name="DNA Res.">
        <title>Genome analysis of Candida subhashii reveals its hybrid nature and dual mitochondrial genome conformations.</title>
        <authorList>
            <person name="Mixao V."/>
            <person name="Hegedusova E."/>
            <person name="Saus E."/>
            <person name="Pryszcz L.P."/>
            <person name="Cillingova A."/>
            <person name="Nosek J."/>
            <person name="Gabaldon T."/>
        </authorList>
    </citation>
    <scope>NUCLEOTIDE SEQUENCE [LARGE SCALE GENOMIC DNA]</scope>
    <source>
        <strain evidence="12 13">CBS 10753</strain>
    </source>
</reference>